<dbReference type="Proteomes" id="UP000322000">
    <property type="component" value="Chromosome 20"/>
</dbReference>
<keyword evidence="1" id="KW-0472">Membrane</keyword>
<dbReference type="AlphaFoldDB" id="A0A7E5WM58"/>
<evidence type="ECO:0000313" key="2">
    <source>
        <dbReference type="Proteomes" id="UP000322000"/>
    </source>
</evidence>
<accession>A0A7E5WM58</accession>
<keyword evidence="1" id="KW-1133">Transmembrane helix</keyword>
<sequence length="175" mass="20389">MCNSKFSNLFRSSCVDQCCFCFTPRTGCLIIGYVYVVLIISSMILSSVPFFTLKLSEGATQFDADLAYFLVYMFFVVMMIICFIYMAFTINLLIGLHQHKQNRVRLFINFLYLASIGYIVFSVWYWFTMDFYIVSQFFIPMGIILSFHAYCILVLSIYHKKMLEVGTRTVIYTAS</sequence>
<evidence type="ECO:0000313" key="3">
    <source>
        <dbReference type="RefSeq" id="XP_026741818.1"/>
    </source>
</evidence>
<feature type="transmembrane region" description="Helical" evidence="1">
    <location>
        <begin position="71"/>
        <end position="94"/>
    </location>
</feature>
<organism evidence="2 3">
    <name type="scientific">Trichoplusia ni</name>
    <name type="common">Cabbage looper</name>
    <dbReference type="NCBI Taxonomy" id="7111"/>
    <lineage>
        <taxon>Eukaryota</taxon>
        <taxon>Metazoa</taxon>
        <taxon>Ecdysozoa</taxon>
        <taxon>Arthropoda</taxon>
        <taxon>Hexapoda</taxon>
        <taxon>Insecta</taxon>
        <taxon>Pterygota</taxon>
        <taxon>Neoptera</taxon>
        <taxon>Endopterygota</taxon>
        <taxon>Lepidoptera</taxon>
        <taxon>Glossata</taxon>
        <taxon>Ditrysia</taxon>
        <taxon>Noctuoidea</taxon>
        <taxon>Noctuidae</taxon>
        <taxon>Plusiinae</taxon>
        <taxon>Trichoplusia</taxon>
    </lineage>
</organism>
<dbReference type="InParanoid" id="A0A7E5WM58"/>
<proteinExistence type="predicted"/>
<dbReference type="OrthoDB" id="2354286at2759"/>
<dbReference type="GeneID" id="113503881"/>
<keyword evidence="1" id="KW-0812">Transmembrane</keyword>
<gene>
    <name evidence="3" type="primary">LOC113503881</name>
</gene>
<feature type="transmembrane region" description="Helical" evidence="1">
    <location>
        <begin position="30"/>
        <end position="51"/>
    </location>
</feature>
<keyword evidence="2" id="KW-1185">Reference proteome</keyword>
<reference evidence="3" key="1">
    <citation type="submission" date="2025-08" db="UniProtKB">
        <authorList>
            <consortium name="RefSeq"/>
        </authorList>
    </citation>
    <scope>IDENTIFICATION</scope>
</reference>
<dbReference type="KEGG" id="tnl:113503881"/>
<feature type="transmembrane region" description="Helical" evidence="1">
    <location>
        <begin position="106"/>
        <end position="127"/>
    </location>
</feature>
<name>A0A7E5WM58_TRINI</name>
<evidence type="ECO:0000256" key="1">
    <source>
        <dbReference type="SAM" id="Phobius"/>
    </source>
</evidence>
<feature type="transmembrane region" description="Helical" evidence="1">
    <location>
        <begin position="133"/>
        <end position="158"/>
    </location>
</feature>
<protein>
    <submittedName>
        <fullName evidence="3">Uncharacterized protein LOC113503881</fullName>
    </submittedName>
</protein>
<dbReference type="RefSeq" id="XP_026741818.1">
    <property type="nucleotide sequence ID" value="XM_026886017.1"/>
</dbReference>